<feature type="non-terminal residue" evidence="1">
    <location>
        <position position="201"/>
    </location>
</feature>
<sequence length="201" mass="23395">KAAKCDIPKCTYKLFSCGSGGSTNPLWQYLESSHWSQYITTKEYHRKKKKVQNKNSNIEEIFERHPRNSTATTLTDINNVKLCNMFATWIINRQHPFSIIEDPELVEIIQYLNPKPQLVKADAIKNKIKSLYDFGKRELKTNLWISPNNKTFISVTAHYIDEYWTLKETLIDFGLLNGKYDGMNISNGFFKVIKDYGIESK</sequence>
<reference evidence="1" key="1">
    <citation type="submission" date="2021-06" db="EMBL/GenBank/DDBJ databases">
        <authorList>
            <person name="Kallberg Y."/>
            <person name="Tangrot J."/>
            <person name="Rosling A."/>
        </authorList>
    </citation>
    <scope>NUCLEOTIDE SEQUENCE</scope>
    <source>
        <strain evidence="1">IL203A</strain>
    </source>
</reference>
<evidence type="ECO:0000313" key="1">
    <source>
        <dbReference type="EMBL" id="CAG8702918.1"/>
    </source>
</evidence>
<proteinExistence type="predicted"/>
<evidence type="ECO:0000313" key="2">
    <source>
        <dbReference type="Proteomes" id="UP000789702"/>
    </source>
</evidence>
<organism evidence="1 2">
    <name type="scientific">Dentiscutata heterogama</name>
    <dbReference type="NCBI Taxonomy" id="1316150"/>
    <lineage>
        <taxon>Eukaryota</taxon>
        <taxon>Fungi</taxon>
        <taxon>Fungi incertae sedis</taxon>
        <taxon>Mucoromycota</taxon>
        <taxon>Glomeromycotina</taxon>
        <taxon>Glomeromycetes</taxon>
        <taxon>Diversisporales</taxon>
        <taxon>Gigasporaceae</taxon>
        <taxon>Dentiscutata</taxon>
    </lineage>
</organism>
<keyword evidence="2" id="KW-1185">Reference proteome</keyword>
<protein>
    <submittedName>
        <fullName evidence="1">9814_t:CDS:1</fullName>
    </submittedName>
</protein>
<gene>
    <name evidence="1" type="ORF">DHETER_LOCUS11848</name>
</gene>
<dbReference type="EMBL" id="CAJVPU010027256">
    <property type="protein sequence ID" value="CAG8702918.1"/>
    <property type="molecule type" value="Genomic_DNA"/>
</dbReference>
<comment type="caution">
    <text evidence="1">The sequence shown here is derived from an EMBL/GenBank/DDBJ whole genome shotgun (WGS) entry which is preliminary data.</text>
</comment>
<name>A0ACA9PC24_9GLOM</name>
<feature type="non-terminal residue" evidence="1">
    <location>
        <position position="1"/>
    </location>
</feature>
<dbReference type="Proteomes" id="UP000789702">
    <property type="component" value="Unassembled WGS sequence"/>
</dbReference>
<accession>A0ACA9PC24</accession>